<dbReference type="AlphaFoldDB" id="A0A450TBA4"/>
<gene>
    <name evidence="1" type="ORF">BECKFW1821A_GA0114235_11622</name>
</gene>
<dbReference type="EMBL" id="CAADEW010000162">
    <property type="protein sequence ID" value="VFJ64034.1"/>
    <property type="molecule type" value="Genomic_DNA"/>
</dbReference>
<evidence type="ECO:0000313" key="1">
    <source>
        <dbReference type="EMBL" id="VFJ64034.1"/>
    </source>
</evidence>
<organism evidence="1">
    <name type="scientific">Candidatus Kentrum sp. FW</name>
    <dbReference type="NCBI Taxonomy" id="2126338"/>
    <lineage>
        <taxon>Bacteria</taxon>
        <taxon>Pseudomonadati</taxon>
        <taxon>Pseudomonadota</taxon>
        <taxon>Gammaproteobacteria</taxon>
        <taxon>Candidatus Kentrum</taxon>
    </lineage>
</organism>
<reference evidence="1" key="1">
    <citation type="submission" date="2019-02" db="EMBL/GenBank/DDBJ databases">
        <authorList>
            <person name="Gruber-Vodicka R. H."/>
            <person name="Seah K. B. B."/>
        </authorList>
    </citation>
    <scope>NUCLEOTIDE SEQUENCE</scope>
    <source>
        <strain evidence="1">BECK_BZ15</strain>
    </source>
</reference>
<sequence length="59" mass="6846">MTKHSRGRLVSIVEEELHISPAFIAEHDRKPGKYWRYEGLTGGVLCRDVATQRCYKENI</sequence>
<proteinExistence type="predicted"/>
<accession>A0A450TBA4</accession>
<protein>
    <submittedName>
        <fullName evidence="1">Uncharacterized protein</fullName>
    </submittedName>
</protein>
<name>A0A450TBA4_9GAMM</name>